<dbReference type="Proteomes" id="UP000050816">
    <property type="component" value="Unassembled WGS sequence"/>
</dbReference>
<comment type="caution">
    <text evidence="2">The sequence shown here is derived from an EMBL/GenBank/DDBJ whole genome shotgun (WGS) entry which is preliminary data.</text>
</comment>
<dbReference type="EMBL" id="AZFK01000087">
    <property type="protein sequence ID" value="KRL87820.1"/>
    <property type="molecule type" value="Genomic_DNA"/>
</dbReference>
<evidence type="ECO:0000256" key="1">
    <source>
        <dbReference type="SAM" id="Coils"/>
    </source>
</evidence>
<dbReference type="Pfam" id="PF07352">
    <property type="entry name" value="Phage_Mu_Gam"/>
    <property type="match status" value="1"/>
</dbReference>
<gene>
    <name evidence="2" type="ORF">FC43_GL000923</name>
</gene>
<organism evidence="2 3">
    <name type="scientific">Limosilactobacillus ingluviei DSM 15946</name>
    <dbReference type="NCBI Taxonomy" id="1423760"/>
    <lineage>
        <taxon>Bacteria</taxon>
        <taxon>Bacillati</taxon>
        <taxon>Bacillota</taxon>
        <taxon>Bacilli</taxon>
        <taxon>Lactobacillales</taxon>
        <taxon>Lactobacillaceae</taxon>
        <taxon>Limosilactobacillus</taxon>
    </lineage>
</organism>
<dbReference type="SUPFAM" id="SSF161266">
    <property type="entry name" value="Gam-like"/>
    <property type="match status" value="1"/>
</dbReference>
<accession>A0A0R1U3E3</accession>
<feature type="coiled-coil region" evidence="1">
    <location>
        <begin position="32"/>
        <end position="59"/>
    </location>
</feature>
<protein>
    <submittedName>
        <fullName evidence="2">Uncharacterized protein</fullName>
    </submittedName>
</protein>
<proteinExistence type="predicted"/>
<dbReference type="RefSeq" id="WP_056955582.1">
    <property type="nucleotide sequence ID" value="NZ_AZFK01000087.1"/>
</dbReference>
<sequence length="176" mass="19905">MEVFNVSAQEEPQEERWAIKNEAEANWCFYKIEQAQAKIAQAQKTVAEAKEFAAKVKAQESEAIDRFKGYLLEWADQQEDDDWSFVGPAGKISFDKERQTMTKGNEAKLINQFANTDYVKKLVKLDWGELKKTLTIANGKVITADGEVVEGVKINTKAAGWKIKNKPEGAHGWHEV</sequence>
<reference evidence="2 3" key="1">
    <citation type="journal article" date="2015" name="Genome Announc.">
        <title>Expanding the biotechnology potential of lactobacilli through comparative genomics of 213 strains and associated genera.</title>
        <authorList>
            <person name="Sun Z."/>
            <person name="Harris H.M."/>
            <person name="McCann A."/>
            <person name="Guo C."/>
            <person name="Argimon S."/>
            <person name="Zhang W."/>
            <person name="Yang X."/>
            <person name="Jeffery I.B."/>
            <person name="Cooney J.C."/>
            <person name="Kagawa T.F."/>
            <person name="Liu W."/>
            <person name="Song Y."/>
            <person name="Salvetti E."/>
            <person name="Wrobel A."/>
            <person name="Rasinkangas P."/>
            <person name="Parkhill J."/>
            <person name="Rea M.C."/>
            <person name="O'Sullivan O."/>
            <person name="Ritari J."/>
            <person name="Douillard F.P."/>
            <person name="Paul Ross R."/>
            <person name="Yang R."/>
            <person name="Briner A.E."/>
            <person name="Felis G.E."/>
            <person name="de Vos W.M."/>
            <person name="Barrangou R."/>
            <person name="Klaenhammer T.R."/>
            <person name="Caufield P.W."/>
            <person name="Cui Y."/>
            <person name="Zhang H."/>
            <person name="O'Toole P.W."/>
        </authorList>
    </citation>
    <scope>NUCLEOTIDE SEQUENCE [LARGE SCALE GENOMIC DNA]</scope>
    <source>
        <strain evidence="2 3">DSM 15946</strain>
    </source>
</reference>
<name>A0A0R1U3E3_9LACO</name>
<dbReference type="PATRIC" id="fig|1423760.3.peg.949"/>
<evidence type="ECO:0000313" key="3">
    <source>
        <dbReference type="Proteomes" id="UP000050816"/>
    </source>
</evidence>
<dbReference type="AlphaFoldDB" id="A0A0R1U3E3"/>
<dbReference type="InterPro" id="IPR009951">
    <property type="entry name" value="Host-nuc_inhib_Gam"/>
</dbReference>
<evidence type="ECO:0000313" key="2">
    <source>
        <dbReference type="EMBL" id="KRL87820.1"/>
    </source>
</evidence>
<keyword evidence="1" id="KW-0175">Coiled coil</keyword>